<name>A0A261EXK0_9BIFI</name>
<evidence type="ECO:0000313" key="2">
    <source>
        <dbReference type="EMBL" id="OZG51581.1"/>
    </source>
</evidence>
<keyword evidence="1" id="KW-1133">Transmembrane helix</keyword>
<dbReference type="EMBL" id="MWWR01000007">
    <property type="protein sequence ID" value="OZG51581.1"/>
    <property type="molecule type" value="Genomic_DNA"/>
</dbReference>
<feature type="transmembrane region" description="Helical" evidence="1">
    <location>
        <begin position="76"/>
        <end position="93"/>
    </location>
</feature>
<organism evidence="2 3">
    <name type="scientific">Pseudoscardovia radai</name>
    <dbReference type="NCBI Taxonomy" id="987066"/>
    <lineage>
        <taxon>Bacteria</taxon>
        <taxon>Bacillati</taxon>
        <taxon>Actinomycetota</taxon>
        <taxon>Actinomycetes</taxon>
        <taxon>Bifidobacteriales</taxon>
        <taxon>Bifidobacteriaceae</taxon>
        <taxon>Pseudoscardovia</taxon>
    </lineage>
</organism>
<sequence>MRGRDLTLIGRLPEYQIPVYWDAASERFIKVSPYPPGSVDKDRKPIPGKLVRDEYGRQIPAEDFVRKIQKQAMHRATVMLIVICAVGLGYILGRWGMSELPPSKFLAIPALVAGIVLGLWANWWVTKKSYTGFVMPASPREVAAAAREGGVDSVRGFQYHLGSLPMTISFVICFSGVPASLLIDFCLSDSAVKVLAFPFLGALMFLGVGIIWFAFFSDRFDSWRHRHRDATEVWGM</sequence>
<proteinExistence type="predicted"/>
<keyword evidence="1" id="KW-0812">Transmembrane</keyword>
<dbReference type="AlphaFoldDB" id="A0A261EXK0"/>
<keyword evidence="1" id="KW-0472">Membrane</keyword>
<reference evidence="2 3" key="1">
    <citation type="journal article" date="2017" name="BMC Genomics">
        <title>Comparative genomic and phylogenomic analyses of the Bifidobacteriaceae family.</title>
        <authorList>
            <person name="Lugli G.A."/>
            <person name="Milani C."/>
            <person name="Turroni F."/>
            <person name="Duranti S."/>
            <person name="Mancabelli L."/>
            <person name="Mangifesta M."/>
            <person name="Ferrario C."/>
            <person name="Modesto M."/>
            <person name="Mattarelli P."/>
            <person name="Jiri K."/>
            <person name="van Sinderen D."/>
            <person name="Ventura M."/>
        </authorList>
    </citation>
    <scope>NUCLEOTIDE SEQUENCE [LARGE SCALE GENOMIC DNA]</scope>
    <source>
        <strain evidence="2 3">DSM 24742</strain>
    </source>
</reference>
<accession>A0A261EXK0</accession>
<feature type="transmembrane region" description="Helical" evidence="1">
    <location>
        <begin position="105"/>
        <end position="125"/>
    </location>
</feature>
<comment type="caution">
    <text evidence="2">The sequence shown here is derived from an EMBL/GenBank/DDBJ whole genome shotgun (WGS) entry which is preliminary data.</text>
</comment>
<keyword evidence="3" id="KW-1185">Reference proteome</keyword>
<dbReference type="Proteomes" id="UP000216725">
    <property type="component" value="Unassembled WGS sequence"/>
</dbReference>
<feature type="transmembrane region" description="Helical" evidence="1">
    <location>
        <begin position="195"/>
        <end position="216"/>
    </location>
</feature>
<gene>
    <name evidence="2" type="ORF">PSRA_0978</name>
</gene>
<protein>
    <submittedName>
        <fullName evidence="2">Uncharacterized protein</fullName>
    </submittedName>
</protein>
<evidence type="ECO:0000256" key="1">
    <source>
        <dbReference type="SAM" id="Phobius"/>
    </source>
</evidence>
<dbReference type="RefSeq" id="WP_094660796.1">
    <property type="nucleotide sequence ID" value="NZ_MWWR01000007.1"/>
</dbReference>
<evidence type="ECO:0000313" key="3">
    <source>
        <dbReference type="Proteomes" id="UP000216725"/>
    </source>
</evidence>
<feature type="transmembrane region" description="Helical" evidence="1">
    <location>
        <begin position="164"/>
        <end position="183"/>
    </location>
</feature>